<keyword evidence="4" id="KW-1185">Reference proteome</keyword>
<feature type="compositionally biased region" description="Low complexity" evidence="1">
    <location>
        <begin position="148"/>
        <end position="157"/>
    </location>
</feature>
<feature type="region of interest" description="Disordered" evidence="1">
    <location>
        <begin position="357"/>
        <end position="432"/>
    </location>
</feature>
<gene>
    <name evidence="3" type="ORF">UV8b_01647</name>
    <name evidence="2" type="ORF">UVI_02018120</name>
</gene>
<dbReference type="AlphaFoldDB" id="A0A063BVE9"/>
<dbReference type="EMBL" id="CP072753">
    <property type="protein sequence ID" value="QUC17406.1"/>
    <property type="molecule type" value="Genomic_DNA"/>
</dbReference>
<reference evidence="3" key="3">
    <citation type="submission" date="2020-03" db="EMBL/GenBank/DDBJ databases">
        <title>A mixture of massive structural variations and highly conserved coding sequences in Ustilaginoidea virens genome.</title>
        <authorList>
            <person name="Zhang K."/>
            <person name="Zhao Z."/>
            <person name="Zhang Z."/>
            <person name="Li Y."/>
            <person name="Hsiang T."/>
            <person name="Sun W."/>
        </authorList>
    </citation>
    <scope>NUCLEOTIDE SEQUENCE</scope>
    <source>
        <strain evidence="3">UV-8b</strain>
    </source>
</reference>
<feature type="compositionally biased region" description="Polar residues" evidence="1">
    <location>
        <begin position="211"/>
        <end position="228"/>
    </location>
</feature>
<organism evidence="2 5">
    <name type="scientific">Ustilaginoidea virens</name>
    <name type="common">Rice false smut fungus</name>
    <name type="synonym">Villosiclava virens</name>
    <dbReference type="NCBI Taxonomy" id="1159556"/>
    <lineage>
        <taxon>Eukaryota</taxon>
        <taxon>Fungi</taxon>
        <taxon>Dikarya</taxon>
        <taxon>Ascomycota</taxon>
        <taxon>Pezizomycotina</taxon>
        <taxon>Sordariomycetes</taxon>
        <taxon>Hypocreomycetidae</taxon>
        <taxon>Hypocreales</taxon>
        <taxon>Clavicipitaceae</taxon>
        <taxon>Ustilaginoidea</taxon>
    </lineage>
</organism>
<proteinExistence type="predicted"/>
<name>A0A063BVE9_USTVR</name>
<dbReference type="RefSeq" id="XP_042995079.1">
    <property type="nucleotide sequence ID" value="XM_043139145.1"/>
</dbReference>
<accession>A0A063BVE9</accession>
<evidence type="ECO:0000313" key="2">
    <source>
        <dbReference type="EMBL" id="GAO13713.1"/>
    </source>
</evidence>
<feature type="compositionally biased region" description="Low complexity" evidence="1">
    <location>
        <begin position="229"/>
        <end position="239"/>
    </location>
</feature>
<sequence>MEDASWTWPAWKFGMKRDDLFTTLHDQYNTIPYSLQDPEAFHLDVYEISRDADTVDKFHQMMADRRLMRLRELNDSLETLAVEIIANPKLMGTEQWQQALQFFRTKSYDSIVRYFASYLPDEYLDRHDTHSTTSASLSETDSMSTAASSVDDVPSPFVDDDDFFPNGHVMTAEPSCSAAADEAVQREFGRLGEPLSPPHSEAGQPELPVSSPASTNAESSNECSTNPPSRSMSFSGSESGHVVPELIRQRRYLDDDDLDETLQVDVDDDCDTAITSLCDSIECSSAADDGAIHVDSQAEPEEGEALEFDDDEDLPTAQHPADELDYLDYTTPFRTYDSLESDTPTPRPEAATAAFHLQSRSANATVARPSRGRSPSQRSASPKLLLLASRGGASPTRQVRRSPEESLSKIQKPAQDLMRKRPKARRRVGLGSEGEMAAVFDEETTQGQKKGWLGK</sequence>
<dbReference type="KEGG" id="uvi:66062425"/>
<evidence type="ECO:0000313" key="3">
    <source>
        <dbReference type="EMBL" id="QUC17406.1"/>
    </source>
</evidence>
<dbReference type="Proteomes" id="UP000027002">
    <property type="component" value="Chromosome 1"/>
</dbReference>
<reference evidence="2" key="1">
    <citation type="journal article" date="2016" name="Genome Announc.">
        <title>Genome Sequence of Ustilaginoidea virens IPU010, a Rice Pathogenic Fungus Causing False Smut.</title>
        <authorList>
            <person name="Kumagai T."/>
            <person name="Ishii T."/>
            <person name="Terai G."/>
            <person name="Umemura M."/>
            <person name="Machida M."/>
            <person name="Asai K."/>
        </authorList>
    </citation>
    <scope>NUCLEOTIDE SEQUENCE [LARGE SCALE GENOMIC DNA]</scope>
    <source>
        <strain evidence="2">IPU010</strain>
    </source>
</reference>
<evidence type="ECO:0000313" key="5">
    <source>
        <dbReference type="Proteomes" id="UP000054053"/>
    </source>
</evidence>
<feature type="compositionally biased region" description="Low complexity" evidence="1">
    <location>
        <begin position="368"/>
        <end position="382"/>
    </location>
</feature>
<reference evidence="5" key="2">
    <citation type="journal article" date="2016" name="Genome Announc.">
        <title>Genome sequence of Ustilaginoidea virens IPU010, a rice pathogenic fungus causing false smut.</title>
        <authorList>
            <person name="Kumagai T."/>
            <person name="Ishii T."/>
            <person name="Terai G."/>
            <person name="Umemura M."/>
            <person name="Machida M."/>
            <person name="Asai K."/>
        </authorList>
    </citation>
    <scope>NUCLEOTIDE SEQUENCE [LARGE SCALE GENOMIC DNA]</scope>
    <source>
        <strain evidence="5">IPU010</strain>
    </source>
</reference>
<feature type="compositionally biased region" description="Acidic residues" evidence="1">
    <location>
        <begin position="298"/>
        <end position="314"/>
    </location>
</feature>
<feature type="compositionally biased region" description="Polar residues" evidence="1">
    <location>
        <begin position="131"/>
        <end position="147"/>
    </location>
</feature>
<protein>
    <submittedName>
        <fullName evidence="2">Uncharacterized protein</fullName>
    </submittedName>
</protein>
<evidence type="ECO:0000256" key="1">
    <source>
        <dbReference type="SAM" id="MobiDB-lite"/>
    </source>
</evidence>
<dbReference type="OrthoDB" id="4366798at2759"/>
<dbReference type="GeneID" id="66062425"/>
<dbReference type="EMBL" id="BBTG02000007">
    <property type="protein sequence ID" value="GAO13713.1"/>
    <property type="molecule type" value="Genomic_DNA"/>
</dbReference>
<dbReference type="HOGENOM" id="CLU_041042_0_0_1"/>
<feature type="region of interest" description="Disordered" evidence="1">
    <location>
        <begin position="130"/>
        <end position="241"/>
    </location>
</feature>
<evidence type="ECO:0000313" key="4">
    <source>
        <dbReference type="Proteomes" id="UP000027002"/>
    </source>
</evidence>
<feature type="region of interest" description="Disordered" evidence="1">
    <location>
        <begin position="297"/>
        <end position="327"/>
    </location>
</feature>
<dbReference type="Proteomes" id="UP000054053">
    <property type="component" value="Unassembled WGS sequence"/>
</dbReference>